<dbReference type="PRINTS" id="PR00011">
    <property type="entry name" value="EGFLAMININ"/>
</dbReference>
<dbReference type="InterPro" id="IPR050440">
    <property type="entry name" value="Laminin/Netrin_ECM"/>
</dbReference>
<dbReference type="PROSITE" id="PS51117">
    <property type="entry name" value="LAMININ_NTER"/>
    <property type="match status" value="1"/>
</dbReference>
<evidence type="ECO:0000256" key="2">
    <source>
        <dbReference type="ARBA" id="ARBA00022525"/>
    </source>
</evidence>
<dbReference type="InterPro" id="IPR000742">
    <property type="entry name" value="EGF"/>
</dbReference>
<keyword evidence="7 8" id="KW-0424">Laminin EGF-like domain</keyword>
<feature type="domain" description="Laminin EGF-like" evidence="9">
    <location>
        <begin position="479"/>
        <end position="527"/>
    </location>
</feature>
<dbReference type="SMART" id="SM00180">
    <property type="entry name" value="EGF_Lam"/>
    <property type="match status" value="12"/>
</dbReference>
<evidence type="ECO:0000256" key="7">
    <source>
        <dbReference type="ARBA" id="ARBA00023292"/>
    </source>
</evidence>
<dbReference type="FunFam" id="2.10.25.10:FF:000188">
    <property type="entry name" value="Laminin subunit gamma 2"/>
    <property type="match status" value="1"/>
</dbReference>
<evidence type="ECO:0000256" key="8">
    <source>
        <dbReference type="PROSITE-ProRule" id="PRU00460"/>
    </source>
</evidence>
<dbReference type="PROSITE" id="PS50027">
    <property type="entry name" value="EGF_LAM_2"/>
    <property type="match status" value="7"/>
</dbReference>
<evidence type="ECO:0000256" key="3">
    <source>
        <dbReference type="ARBA" id="ARBA00022729"/>
    </source>
</evidence>
<dbReference type="GO" id="GO:0005604">
    <property type="term" value="C:basement membrane"/>
    <property type="evidence" value="ECO:0007669"/>
    <property type="project" value="UniProtKB-ARBA"/>
</dbReference>
<dbReference type="PANTHER" id="PTHR10574">
    <property type="entry name" value="NETRIN/LAMININ-RELATED"/>
    <property type="match status" value="1"/>
</dbReference>
<evidence type="ECO:0000313" key="11">
    <source>
        <dbReference type="EMBL" id="RTG84255.1"/>
    </source>
</evidence>
<dbReference type="SMART" id="SM00136">
    <property type="entry name" value="LamNT"/>
    <property type="match status" value="1"/>
</dbReference>
<evidence type="ECO:0000259" key="10">
    <source>
        <dbReference type="PROSITE" id="PS51117"/>
    </source>
</evidence>
<feature type="disulfide bond" evidence="8">
    <location>
        <begin position="397"/>
        <end position="406"/>
    </location>
</feature>
<comment type="caution">
    <text evidence="11">The sequence shown here is derived from an EMBL/GenBank/DDBJ whole genome shotgun (WGS) entry which is preliminary data.</text>
</comment>
<dbReference type="InterPro" id="IPR002049">
    <property type="entry name" value="LE_dom"/>
</dbReference>
<feature type="domain" description="Laminin EGF-like" evidence="9">
    <location>
        <begin position="271"/>
        <end position="320"/>
    </location>
</feature>
<dbReference type="GO" id="GO:0009888">
    <property type="term" value="P:tissue development"/>
    <property type="evidence" value="ECO:0007669"/>
    <property type="project" value="TreeGrafter"/>
</dbReference>
<comment type="caution">
    <text evidence="8">Lacks conserved residue(s) required for the propagation of feature annotation.</text>
</comment>
<evidence type="ECO:0000313" key="12">
    <source>
        <dbReference type="Proteomes" id="UP000290809"/>
    </source>
</evidence>
<keyword evidence="3" id="KW-0732">Signal</keyword>
<gene>
    <name evidence="11" type="ORF">DC041_0007462</name>
</gene>
<dbReference type="InterPro" id="IPR056863">
    <property type="entry name" value="LMN_ATRN_NET-like_EGF"/>
</dbReference>
<keyword evidence="5 8" id="KW-1015">Disulfide bond</keyword>
<dbReference type="AlphaFoldDB" id="A0A430Q9A7"/>
<accession>A0A430Q9A7</accession>
<proteinExistence type="predicted"/>
<feature type="domain" description="Laminin N-terminal" evidence="10">
    <location>
        <begin position="1"/>
        <end position="151"/>
    </location>
</feature>
<evidence type="ECO:0000256" key="4">
    <source>
        <dbReference type="ARBA" id="ARBA00022737"/>
    </source>
</evidence>
<dbReference type="Proteomes" id="UP000290809">
    <property type="component" value="Unassembled WGS sequence"/>
</dbReference>
<feature type="disulfide bond" evidence="8">
    <location>
        <begin position="242"/>
        <end position="251"/>
    </location>
</feature>
<dbReference type="PANTHER" id="PTHR10574:SF406">
    <property type="entry name" value="LAMININ SUBUNIT ALPHA 5"/>
    <property type="match status" value="1"/>
</dbReference>
<dbReference type="GO" id="GO:0009887">
    <property type="term" value="P:animal organ morphogenesis"/>
    <property type="evidence" value="ECO:0007669"/>
    <property type="project" value="TreeGrafter"/>
</dbReference>
<organism evidence="11 12">
    <name type="scientific">Schistosoma bovis</name>
    <name type="common">Blood fluke</name>
    <dbReference type="NCBI Taxonomy" id="6184"/>
    <lineage>
        <taxon>Eukaryota</taxon>
        <taxon>Metazoa</taxon>
        <taxon>Spiralia</taxon>
        <taxon>Lophotrochozoa</taxon>
        <taxon>Platyhelminthes</taxon>
        <taxon>Trematoda</taxon>
        <taxon>Digenea</taxon>
        <taxon>Strigeidida</taxon>
        <taxon>Schistosomatoidea</taxon>
        <taxon>Schistosomatidae</taxon>
        <taxon>Schistosoma</taxon>
    </lineage>
</organism>
<feature type="domain" description="Laminin EGF-like" evidence="9">
    <location>
        <begin position="831"/>
        <end position="888"/>
    </location>
</feature>
<dbReference type="Pfam" id="PF00055">
    <property type="entry name" value="Laminin_N"/>
    <property type="match status" value="1"/>
</dbReference>
<dbReference type="Pfam" id="PF00053">
    <property type="entry name" value="EGF_laminin"/>
    <property type="match status" value="8"/>
</dbReference>
<sequence length="888" mass="96798">MKNKTLGTKFHVNYVYLQFKSPRPHAMVIHKRFDDSSEWTPWAYFSSNCYTYFGMAYSPRPVFNKPDELICYEEYSTLQPLYEGEVIFSVINGRPNYDKFFNDVDLQRWSTASQILIELKKMHTFGDERGAERDTLLTYYFAIQKLTVGGRCLCHGHGNECRKSSGPGQKERLVCVCDPAHHTSGDNCEQCQSGYHDRPWQPATPQNANPCLACNCNGNAHLCEFDPELYSRTGSGSRCIDCGNNTEGINCERCKSGYYPNPKQPTTCLPCSCDPVGTIDGQVECNAQGQCQCKPGIGGKSCDHCLEDHFGFNAGGSCNCNGNAHLCEFDPELYSRTGSGSRCIDCGNNTEGINCERCKSGYYPNPKQPTTCLPCSCDPVGTIDGQVECNAQGQCQCKPGIGGKSCDHCLEDHFGFNAGGSCNCNGNAHLCEFDPELYSRTGSGSRCIDCGNNTEGINCERCKSGYYPNPKQPTTCLPCSCDPVGTIDGQVECNAQGQCQCKPGIGGKSCDHCLEDHFGFNAGGCLPCNCSEGGSYENRPACDSQTGQCICKQNVAGKQCDKCKIGHYGLMSNDPLGCKPCLCSLHSSECKLDEEHLSKVAGRPDRQHIQVGCNGTTEGHLHCLCEEDPNQCPYCPSGWRTPQIDPRSEICTCPPQYTGKSCEFCADGHRRDPPGGQCECQDNTGGLFCDRCADGYYGDAFAAINSSDACKPCPCPSEAKCEQVHWPDRSIKVVCKDCPDNRSGIRCERCAENFYGDPVKGIPCKPCDCSNNVDPREFGNCDGKTGECLKCLFGTSGKHCEQCLPGYRRNLKPINISDLSDLIPARGCSPCECNPIGTLANYGSQGIGVCNPETGQCPCKPGVGGVNCDKCFDGFYGFHTGQMMVCFY</sequence>
<name>A0A430Q9A7_SCHBO</name>
<keyword evidence="6" id="KW-0325">Glycoprotein</keyword>
<evidence type="ECO:0000256" key="1">
    <source>
        <dbReference type="ARBA" id="ARBA00004613"/>
    </source>
</evidence>
<dbReference type="CDD" id="cd00055">
    <property type="entry name" value="EGF_Lam"/>
    <property type="match status" value="8"/>
</dbReference>
<feature type="disulfide bond" evidence="8">
    <location>
        <begin position="254"/>
        <end position="268"/>
    </location>
</feature>
<keyword evidence="12" id="KW-1185">Reference proteome</keyword>
<reference evidence="11 12" key="1">
    <citation type="journal article" date="2019" name="PLoS Pathog.">
        <title>Genome sequence of the bovine parasite Schistosoma bovis Tanzania.</title>
        <authorList>
            <person name="Oey H."/>
            <person name="Zakrzewski M."/>
            <person name="Gobert G."/>
            <person name="Gravermann K."/>
            <person name="Stoye J."/>
            <person name="Jones M."/>
            <person name="Mcmanus D."/>
            <person name="Krause L."/>
        </authorList>
    </citation>
    <scope>NUCLEOTIDE SEQUENCE [LARGE SCALE GENOMIC DNA]</scope>
    <source>
        <strain evidence="11 12">TAN1997</strain>
    </source>
</reference>
<feature type="disulfide bond" evidence="8">
    <location>
        <begin position="293"/>
        <end position="302"/>
    </location>
</feature>
<dbReference type="Pfam" id="PF24973">
    <property type="entry name" value="EGF_LMN_ATRN"/>
    <property type="match status" value="4"/>
</dbReference>
<dbReference type="PROSITE" id="PS01248">
    <property type="entry name" value="EGF_LAM_1"/>
    <property type="match status" value="4"/>
</dbReference>
<evidence type="ECO:0000256" key="5">
    <source>
        <dbReference type="ARBA" id="ARBA00023157"/>
    </source>
</evidence>
<feature type="domain" description="Laminin EGF-like" evidence="9">
    <location>
        <begin position="528"/>
        <end position="580"/>
    </location>
</feature>
<feature type="disulfide bond" evidence="8">
    <location>
        <begin position="501"/>
        <end position="510"/>
    </location>
</feature>
<comment type="subcellular location">
    <subcellularLocation>
        <location evidence="1">Secreted</location>
    </subcellularLocation>
</comment>
<feature type="disulfide bond" evidence="8">
    <location>
        <begin position="859"/>
        <end position="868"/>
    </location>
</feature>
<feature type="disulfide bond" evidence="8">
    <location>
        <begin position="551"/>
        <end position="560"/>
    </location>
</feature>
<evidence type="ECO:0000256" key="6">
    <source>
        <dbReference type="ARBA" id="ARBA00023180"/>
    </source>
</evidence>
<dbReference type="GO" id="GO:0005576">
    <property type="term" value="C:extracellular region"/>
    <property type="evidence" value="ECO:0007669"/>
    <property type="project" value="UniProtKB-SubCell"/>
</dbReference>
<evidence type="ECO:0000259" key="9">
    <source>
        <dbReference type="PROSITE" id="PS50027"/>
    </source>
</evidence>
<keyword evidence="4" id="KW-0677">Repeat</keyword>
<protein>
    <submittedName>
        <fullName evidence="11">Laminin, alpha 3/5</fullName>
    </submittedName>
</protein>
<dbReference type="FunFam" id="2.10.25.10:FF:000090">
    <property type="entry name" value="laminin subunit alpha"/>
    <property type="match status" value="5"/>
</dbReference>
<dbReference type="SUPFAM" id="SSF57196">
    <property type="entry name" value="EGF/Laminin"/>
    <property type="match status" value="12"/>
</dbReference>
<keyword evidence="2" id="KW-0964">Secreted</keyword>
<dbReference type="InterPro" id="IPR008211">
    <property type="entry name" value="Laminin_N"/>
</dbReference>
<dbReference type="Gene3D" id="2.10.25.10">
    <property type="entry name" value="Laminin"/>
    <property type="match status" value="11"/>
</dbReference>
<dbReference type="FunFam" id="2.10.25.10:FF:000166">
    <property type="entry name" value="laminin subunit gamma-1"/>
    <property type="match status" value="1"/>
</dbReference>
<feature type="domain" description="Laminin EGF-like" evidence="9">
    <location>
        <begin position="214"/>
        <end position="270"/>
    </location>
</feature>
<dbReference type="PROSITE" id="PS00022">
    <property type="entry name" value="EGF_1"/>
    <property type="match status" value="1"/>
</dbReference>
<feature type="domain" description="Laminin EGF-like" evidence="9">
    <location>
        <begin position="375"/>
        <end position="424"/>
    </location>
</feature>
<dbReference type="Gene3D" id="2.60.120.260">
    <property type="entry name" value="Galactose-binding domain-like"/>
    <property type="match status" value="1"/>
</dbReference>
<dbReference type="EMBL" id="QMKO01002224">
    <property type="protein sequence ID" value="RTG84255.1"/>
    <property type="molecule type" value="Genomic_DNA"/>
</dbReference>
<feature type="domain" description="Laminin EGF-like" evidence="9">
    <location>
        <begin position="651"/>
        <end position="712"/>
    </location>
</feature>
<dbReference type="STRING" id="6184.A0A430Q9A7"/>
<feature type="disulfide bond" evidence="8">
    <location>
        <begin position="680"/>
        <end position="689"/>
    </location>
</feature>